<dbReference type="Pfam" id="PF12802">
    <property type="entry name" value="MarR_2"/>
    <property type="match status" value="1"/>
</dbReference>
<sequence length="142" mass="15840">MLHMARSLSEVGLLVKRVQHRHHRAFTAALADLGVSLVQWDTLRHLHRHPDASLHDLAQLTFQTDQAFGTLATRMVARGLIERVPGPGRAVRHRITEKGQTVRAEGQKRANAVLKRSFAGLNPEQVDQLGELLELVLSQPVD</sequence>
<keyword evidence="3" id="KW-1185">Reference proteome</keyword>
<dbReference type="PANTHER" id="PTHR33164:SF103">
    <property type="entry name" value="REGULATORY PROTEIN MARR"/>
    <property type="match status" value="1"/>
</dbReference>
<feature type="domain" description="HTH marR-type" evidence="1">
    <location>
        <begin position="1"/>
        <end position="138"/>
    </location>
</feature>
<name>A0A8H9IPL2_9PSEU</name>
<dbReference type="EMBL" id="BNAV01000002">
    <property type="protein sequence ID" value="GHF43250.1"/>
    <property type="molecule type" value="Genomic_DNA"/>
</dbReference>
<dbReference type="InterPro" id="IPR036388">
    <property type="entry name" value="WH-like_DNA-bd_sf"/>
</dbReference>
<comment type="caution">
    <text evidence="2">The sequence shown here is derived from an EMBL/GenBank/DDBJ whole genome shotgun (WGS) entry which is preliminary data.</text>
</comment>
<dbReference type="PANTHER" id="PTHR33164">
    <property type="entry name" value="TRANSCRIPTIONAL REGULATOR, MARR FAMILY"/>
    <property type="match status" value="1"/>
</dbReference>
<organism evidence="2 3">
    <name type="scientific">Amycolatopsis bartoniae</name>
    <dbReference type="NCBI Taxonomy" id="941986"/>
    <lineage>
        <taxon>Bacteria</taxon>
        <taxon>Bacillati</taxon>
        <taxon>Actinomycetota</taxon>
        <taxon>Actinomycetes</taxon>
        <taxon>Pseudonocardiales</taxon>
        <taxon>Pseudonocardiaceae</taxon>
        <taxon>Amycolatopsis</taxon>
    </lineage>
</organism>
<evidence type="ECO:0000313" key="2">
    <source>
        <dbReference type="EMBL" id="GHF43250.1"/>
    </source>
</evidence>
<dbReference type="SMART" id="SM00347">
    <property type="entry name" value="HTH_MARR"/>
    <property type="match status" value="1"/>
</dbReference>
<dbReference type="GO" id="GO:0006950">
    <property type="term" value="P:response to stress"/>
    <property type="evidence" value="ECO:0007669"/>
    <property type="project" value="TreeGrafter"/>
</dbReference>
<reference evidence="2" key="2">
    <citation type="submission" date="2020-09" db="EMBL/GenBank/DDBJ databases">
        <authorList>
            <person name="Sun Q."/>
            <person name="Zhou Y."/>
        </authorList>
    </citation>
    <scope>NUCLEOTIDE SEQUENCE</scope>
    <source>
        <strain evidence="2">CGMCC 4.7679</strain>
    </source>
</reference>
<dbReference type="SUPFAM" id="SSF46785">
    <property type="entry name" value="Winged helix' DNA-binding domain"/>
    <property type="match status" value="1"/>
</dbReference>
<proteinExistence type="predicted"/>
<reference evidence="2" key="1">
    <citation type="journal article" date="2014" name="Int. J. Syst. Evol. Microbiol.">
        <title>Complete genome sequence of Corynebacterium casei LMG S-19264T (=DSM 44701T), isolated from a smear-ripened cheese.</title>
        <authorList>
            <consortium name="US DOE Joint Genome Institute (JGI-PGF)"/>
            <person name="Walter F."/>
            <person name="Albersmeier A."/>
            <person name="Kalinowski J."/>
            <person name="Ruckert C."/>
        </authorList>
    </citation>
    <scope>NUCLEOTIDE SEQUENCE</scope>
    <source>
        <strain evidence="2">CGMCC 4.7679</strain>
    </source>
</reference>
<dbReference type="PROSITE" id="PS50995">
    <property type="entry name" value="HTH_MARR_2"/>
    <property type="match status" value="1"/>
</dbReference>
<dbReference type="InterPro" id="IPR000835">
    <property type="entry name" value="HTH_MarR-typ"/>
</dbReference>
<accession>A0A8H9IPL2</accession>
<dbReference type="Gene3D" id="1.10.10.10">
    <property type="entry name" value="Winged helix-like DNA-binding domain superfamily/Winged helix DNA-binding domain"/>
    <property type="match status" value="1"/>
</dbReference>
<protein>
    <submittedName>
        <fullName evidence="2">MarR family transcriptional regulator</fullName>
    </submittedName>
</protein>
<evidence type="ECO:0000313" key="3">
    <source>
        <dbReference type="Proteomes" id="UP000658656"/>
    </source>
</evidence>
<gene>
    <name evidence="2" type="ORF">GCM10017566_15120</name>
</gene>
<dbReference type="AlphaFoldDB" id="A0A8H9IPL2"/>
<dbReference type="InterPro" id="IPR039422">
    <property type="entry name" value="MarR/SlyA-like"/>
</dbReference>
<dbReference type="InterPro" id="IPR036390">
    <property type="entry name" value="WH_DNA-bd_sf"/>
</dbReference>
<evidence type="ECO:0000259" key="1">
    <source>
        <dbReference type="PROSITE" id="PS50995"/>
    </source>
</evidence>
<dbReference type="GO" id="GO:0003700">
    <property type="term" value="F:DNA-binding transcription factor activity"/>
    <property type="evidence" value="ECO:0007669"/>
    <property type="project" value="InterPro"/>
</dbReference>
<dbReference type="Proteomes" id="UP000658656">
    <property type="component" value="Unassembled WGS sequence"/>
</dbReference>